<sequence>MVIKTVLANAGDILVKQNVDNWMYSNQSNLSVQNAFNGSPSTEVLCVMKQTFSRSLHLVTGSAIIPIHLFLAISMIVYRQKLRQKVINIYASNVIFINCFVCLCRISSAWKFIFTSQTQPLYNQKNISTPDSVYLVSHGTFDAHCNNWQVMH</sequence>
<keyword evidence="3" id="KW-1185">Reference proteome</keyword>
<proteinExistence type="predicted"/>
<evidence type="ECO:0000256" key="1">
    <source>
        <dbReference type="SAM" id="Phobius"/>
    </source>
</evidence>
<feature type="transmembrane region" description="Helical" evidence="1">
    <location>
        <begin position="58"/>
        <end position="78"/>
    </location>
</feature>
<gene>
    <name evidence="2" type="ORF">CVLEPA_LOCUS21175</name>
</gene>
<feature type="transmembrane region" description="Helical" evidence="1">
    <location>
        <begin position="90"/>
        <end position="110"/>
    </location>
</feature>
<comment type="caution">
    <text evidence="2">The sequence shown here is derived from an EMBL/GenBank/DDBJ whole genome shotgun (WGS) entry which is preliminary data.</text>
</comment>
<keyword evidence="1" id="KW-0812">Transmembrane</keyword>
<keyword evidence="1" id="KW-1133">Transmembrane helix</keyword>
<keyword evidence="1" id="KW-0472">Membrane</keyword>
<reference evidence="2 3" key="1">
    <citation type="submission" date="2024-02" db="EMBL/GenBank/DDBJ databases">
        <authorList>
            <person name="Daric V."/>
            <person name="Darras S."/>
        </authorList>
    </citation>
    <scope>NUCLEOTIDE SEQUENCE [LARGE SCALE GENOMIC DNA]</scope>
</reference>
<dbReference type="Proteomes" id="UP001642483">
    <property type="component" value="Unassembled WGS sequence"/>
</dbReference>
<evidence type="ECO:0008006" key="4">
    <source>
        <dbReference type="Google" id="ProtNLM"/>
    </source>
</evidence>
<name>A0ABP0GGA7_CLALP</name>
<protein>
    <recommendedName>
        <fullName evidence="4">Vomeronasal type-1 receptor</fullName>
    </recommendedName>
</protein>
<organism evidence="2 3">
    <name type="scientific">Clavelina lepadiformis</name>
    <name type="common">Light-bulb sea squirt</name>
    <name type="synonym">Ascidia lepadiformis</name>
    <dbReference type="NCBI Taxonomy" id="159417"/>
    <lineage>
        <taxon>Eukaryota</taxon>
        <taxon>Metazoa</taxon>
        <taxon>Chordata</taxon>
        <taxon>Tunicata</taxon>
        <taxon>Ascidiacea</taxon>
        <taxon>Aplousobranchia</taxon>
        <taxon>Clavelinidae</taxon>
        <taxon>Clavelina</taxon>
    </lineage>
</organism>
<dbReference type="EMBL" id="CAWYQH010000108">
    <property type="protein sequence ID" value="CAK8689220.1"/>
    <property type="molecule type" value="Genomic_DNA"/>
</dbReference>
<evidence type="ECO:0000313" key="2">
    <source>
        <dbReference type="EMBL" id="CAK8689220.1"/>
    </source>
</evidence>
<accession>A0ABP0GGA7</accession>
<evidence type="ECO:0000313" key="3">
    <source>
        <dbReference type="Proteomes" id="UP001642483"/>
    </source>
</evidence>